<dbReference type="Gene3D" id="3.90.1150.10">
    <property type="entry name" value="Aspartate Aminotransferase, domain 1"/>
    <property type="match status" value="1"/>
</dbReference>
<evidence type="ECO:0000313" key="4">
    <source>
        <dbReference type="Proteomes" id="UP000092484"/>
    </source>
</evidence>
<dbReference type="SUPFAM" id="SSF53383">
    <property type="entry name" value="PLP-dependent transferases"/>
    <property type="match status" value="1"/>
</dbReference>
<evidence type="ECO:0000259" key="2">
    <source>
        <dbReference type="Pfam" id="PF00266"/>
    </source>
</evidence>
<evidence type="ECO:0000313" key="3">
    <source>
        <dbReference type="EMBL" id="OBV10960.1"/>
    </source>
</evidence>
<dbReference type="InterPro" id="IPR015422">
    <property type="entry name" value="PyrdxlP-dep_Trfase_small"/>
</dbReference>
<feature type="domain" description="Aminotransferase class V" evidence="2">
    <location>
        <begin position="86"/>
        <end position="402"/>
    </location>
</feature>
<dbReference type="STRING" id="1300349.I603_1368"/>
<reference evidence="3 4" key="1">
    <citation type="submission" date="2016-06" db="EMBL/GenBank/DDBJ databases">
        <title>Genome sequence of Porphyrobacter dokdonensis DSW-74.</title>
        <authorList>
            <person name="Kim J.F."/>
            <person name="Song J.Y."/>
        </authorList>
    </citation>
    <scope>NUCLEOTIDE SEQUENCE [LARGE SCALE GENOMIC DNA]</scope>
    <source>
        <strain evidence="3 4">DSW-74</strain>
    </source>
</reference>
<dbReference type="EMBL" id="LZYB01000003">
    <property type="protein sequence ID" value="OBV10960.1"/>
    <property type="molecule type" value="Genomic_DNA"/>
</dbReference>
<organism evidence="3 4">
    <name type="scientific">Erythrobacter dokdonensis DSW-74</name>
    <dbReference type="NCBI Taxonomy" id="1300349"/>
    <lineage>
        <taxon>Bacteria</taxon>
        <taxon>Pseudomonadati</taxon>
        <taxon>Pseudomonadota</taxon>
        <taxon>Alphaproteobacteria</taxon>
        <taxon>Sphingomonadales</taxon>
        <taxon>Erythrobacteraceae</taxon>
        <taxon>Erythrobacter/Porphyrobacter group</taxon>
        <taxon>Erythrobacter</taxon>
    </lineage>
</organism>
<name>A0A1A7BID1_9SPHN</name>
<dbReference type="Proteomes" id="UP000092484">
    <property type="component" value="Unassembled WGS sequence"/>
</dbReference>
<proteinExistence type="predicted"/>
<dbReference type="PANTHER" id="PTHR43586:SF8">
    <property type="entry name" value="CYSTEINE DESULFURASE 1, CHLOROPLASTIC"/>
    <property type="match status" value="1"/>
</dbReference>
<dbReference type="Gene3D" id="3.40.640.10">
    <property type="entry name" value="Type I PLP-dependent aspartate aminotransferase-like (Major domain)"/>
    <property type="match status" value="1"/>
</dbReference>
<dbReference type="PROSITE" id="PS51318">
    <property type="entry name" value="TAT"/>
    <property type="match status" value="1"/>
</dbReference>
<sequence>MTSRREFLARGTLSLAAGATLSVGLDPALASGPADWQAVRGLFDVPGDYTLLQNATATIPFAAALEASAQAFRLSHDPRLPYGDLLAQVEAVRSSVARSIGANPESVAIMRNTTEAMRTVQFGLDLAPGDEVLAISVDYDLLVWRQSLERQGVRLRVFDLPVPAPGTEEIIALYEAQMTSATRYMLISEVVSSSGQALPVAAICAAARSRGILTLVDGAQGYALSGAGVAAMGCDFYAASLHKWLGGARGMGFLYIRPELIERVWPLLGNYRDTADEGAIGRANIRKFEQIGTIPIALWAAQQAVFPFLEAIPPARRRARLQQLRDRLMDGLVDVPAVRFLHGRGEATMGIGSVAIAGADHRKVVNALREQRIIVKALNEGNVSCIRVSPSIYTRESEVDRLIETLPRVLRALQ</sequence>
<dbReference type="InterPro" id="IPR006311">
    <property type="entry name" value="TAT_signal"/>
</dbReference>
<dbReference type="InterPro" id="IPR000192">
    <property type="entry name" value="Aminotrans_V_dom"/>
</dbReference>
<dbReference type="InterPro" id="IPR015424">
    <property type="entry name" value="PyrdxlP-dep_Trfase"/>
</dbReference>
<evidence type="ECO:0000256" key="1">
    <source>
        <dbReference type="ARBA" id="ARBA00022898"/>
    </source>
</evidence>
<accession>A0A1A7BID1</accession>
<keyword evidence="1" id="KW-0663">Pyridoxal phosphate</keyword>
<comment type="caution">
    <text evidence="3">The sequence shown here is derived from an EMBL/GenBank/DDBJ whole genome shotgun (WGS) entry which is preliminary data.</text>
</comment>
<dbReference type="AlphaFoldDB" id="A0A1A7BID1"/>
<dbReference type="InterPro" id="IPR015421">
    <property type="entry name" value="PyrdxlP-dep_Trfase_major"/>
</dbReference>
<dbReference type="Pfam" id="PF00266">
    <property type="entry name" value="Aminotran_5"/>
    <property type="match status" value="1"/>
</dbReference>
<protein>
    <submittedName>
        <fullName evidence="3">Isopenicillin N epimerase</fullName>
    </submittedName>
</protein>
<gene>
    <name evidence="3" type="ORF">I603_1368</name>
</gene>
<dbReference type="PANTHER" id="PTHR43586">
    <property type="entry name" value="CYSTEINE DESULFURASE"/>
    <property type="match status" value="1"/>
</dbReference>
<keyword evidence="4" id="KW-1185">Reference proteome</keyword>
<dbReference type="PATRIC" id="fig|1300349.4.peg.1365"/>